<comment type="caution">
    <text evidence="1">The sequence shown here is derived from an EMBL/GenBank/DDBJ whole genome shotgun (WGS) entry which is preliminary data.</text>
</comment>
<proteinExistence type="predicted"/>
<reference evidence="1 2" key="1">
    <citation type="journal article" date="2011" name="Front. Microbiol.">
        <title>Two Strains of Crocosphaera watsonii with Highly Conserved Genomes are Distinguished by Strain-Specific Features.</title>
        <authorList>
            <person name="Bench S.R."/>
            <person name="Ilikchyan I.N."/>
            <person name="Tripp H.J."/>
            <person name="Zehr J.P."/>
        </authorList>
    </citation>
    <scope>NUCLEOTIDE SEQUENCE [LARGE SCALE GENOMIC DNA]</scope>
    <source>
        <strain evidence="1 2">WH 0003</strain>
    </source>
</reference>
<dbReference type="EMBL" id="AESD01000731">
    <property type="protein sequence ID" value="EHJ10351.1"/>
    <property type="molecule type" value="Genomic_DNA"/>
</dbReference>
<protein>
    <recommendedName>
        <fullName evidence="3">CobQ/CobB/MinD/ParA nucleotide binding domain-containing protein</fullName>
    </recommendedName>
</protein>
<dbReference type="AlphaFoldDB" id="G5JBU5"/>
<evidence type="ECO:0000313" key="2">
    <source>
        <dbReference type="Proteomes" id="UP000003477"/>
    </source>
</evidence>
<accession>G5JBU5</accession>
<evidence type="ECO:0008006" key="3">
    <source>
        <dbReference type="Google" id="ProtNLM"/>
    </source>
</evidence>
<dbReference type="Proteomes" id="UP000003477">
    <property type="component" value="Unassembled WGS sequence"/>
</dbReference>
<dbReference type="GeneID" id="88768269"/>
<dbReference type="RefSeq" id="WP_007312715.1">
    <property type="nucleotide sequence ID" value="NZ_AESD01000731.1"/>
</dbReference>
<dbReference type="PATRIC" id="fig|423471.3.peg.4598"/>
<name>G5JBU5_CROWT</name>
<gene>
    <name evidence="1" type="ORF">CWATWH0003_4909</name>
</gene>
<evidence type="ECO:0000313" key="1">
    <source>
        <dbReference type="EMBL" id="EHJ10351.1"/>
    </source>
</evidence>
<sequence length="262" mass="29693">MKELHLFTGEKGGVGKSLATQVFIEYCRKHQVKYKLFDVDRTSPDVGEIYEPKIYQNGSGVEYQANNEKKGNRIYFSEESEDVFLADELFATATEQLVIVNLPAQVSVMVDAWLQRGILDLAKEENVEIVFWFVTDGSPESINLLSQSLSTYKERVSTILVVNEGLSKKAMENINNSSIGQVVENQILATIKMPLLFLSPQEKKLIKEKKIPLKEAANRTKKEGLTIIAKQRITQFLRQCHQQLDTLNILKQPQPQSSTKTN</sequence>
<organism evidence="1 2">
    <name type="scientific">Crocosphaera watsonii WH 0003</name>
    <dbReference type="NCBI Taxonomy" id="423471"/>
    <lineage>
        <taxon>Bacteria</taxon>
        <taxon>Bacillati</taxon>
        <taxon>Cyanobacteriota</taxon>
        <taxon>Cyanophyceae</taxon>
        <taxon>Oscillatoriophycideae</taxon>
        <taxon>Chroococcales</taxon>
        <taxon>Aphanothecaceae</taxon>
        <taxon>Crocosphaera</taxon>
    </lineage>
</organism>